<feature type="compositionally biased region" description="Basic and acidic residues" evidence="1">
    <location>
        <begin position="166"/>
        <end position="175"/>
    </location>
</feature>
<evidence type="ECO:0000313" key="5">
    <source>
        <dbReference type="RefSeq" id="XP_017780389.1"/>
    </source>
</evidence>
<feature type="region of interest" description="Disordered" evidence="1">
    <location>
        <begin position="151"/>
        <end position="175"/>
    </location>
</feature>
<gene>
    <name evidence="4 5 6" type="primary">LOC108565442</name>
</gene>
<dbReference type="RefSeq" id="XP_017780388.1">
    <property type="nucleotide sequence ID" value="XM_017924899.1"/>
</dbReference>
<keyword evidence="2" id="KW-1133">Transmembrane helix</keyword>
<keyword evidence="2" id="KW-0812">Transmembrane</keyword>
<evidence type="ECO:0000313" key="4">
    <source>
        <dbReference type="RefSeq" id="XP_017780388.1"/>
    </source>
</evidence>
<feature type="transmembrane region" description="Helical" evidence="2">
    <location>
        <begin position="83"/>
        <end position="105"/>
    </location>
</feature>
<dbReference type="Proteomes" id="UP000695000">
    <property type="component" value="Unplaced"/>
</dbReference>
<keyword evidence="2" id="KW-0472">Membrane</keyword>
<protein>
    <submittedName>
        <fullName evidence="4 5">Uncharacterized protein LOC108565442</fullName>
    </submittedName>
</protein>
<evidence type="ECO:0000313" key="6">
    <source>
        <dbReference type="RefSeq" id="XP_017780390.1"/>
    </source>
</evidence>
<keyword evidence="3" id="KW-1185">Reference proteome</keyword>
<dbReference type="GeneID" id="108565442"/>
<evidence type="ECO:0000256" key="2">
    <source>
        <dbReference type="SAM" id="Phobius"/>
    </source>
</evidence>
<reference evidence="4 5" key="1">
    <citation type="submission" date="2025-05" db="UniProtKB">
        <authorList>
            <consortium name="RefSeq"/>
        </authorList>
    </citation>
    <scope>IDENTIFICATION</scope>
    <source>
        <tissue evidence="4 5">Whole Larva</tissue>
    </source>
</reference>
<sequence length="198" mass="22076">MPASGPVYQPTTVTYEASNGASDRWAERPISYLSHAARRPCMLTRVMPMVHLTSGIACFAIGVTLLIHGAIGYSKEEADDSFYTIFICTGVFGIIFAFVLFVLYLRVTRKLCFRTNKDHMDTSGAQALTVNPSTDLLVSAQYGPISEVAYQPRSEDSEQSKLMPQENKDVTIEDTDRMVETDPRIVLRPLNPHVHEET</sequence>
<accession>A0ABM1N0P0</accession>
<dbReference type="RefSeq" id="XP_017780390.1">
    <property type="nucleotide sequence ID" value="XM_017924901.1"/>
</dbReference>
<dbReference type="RefSeq" id="XP_017780389.1">
    <property type="nucleotide sequence ID" value="XM_017924900.1"/>
</dbReference>
<name>A0ABM1N0P0_NICVS</name>
<organism evidence="3 6">
    <name type="scientific">Nicrophorus vespilloides</name>
    <name type="common">Boreal carrion beetle</name>
    <dbReference type="NCBI Taxonomy" id="110193"/>
    <lineage>
        <taxon>Eukaryota</taxon>
        <taxon>Metazoa</taxon>
        <taxon>Ecdysozoa</taxon>
        <taxon>Arthropoda</taxon>
        <taxon>Hexapoda</taxon>
        <taxon>Insecta</taxon>
        <taxon>Pterygota</taxon>
        <taxon>Neoptera</taxon>
        <taxon>Endopterygota</taxon>
        <taxon>Coleoptera</taxon>
        <taxon>Polyphaga</taxon>
        <taxon>Staphyliniformia</taxon>
        <taxon>Silphidae</taxon>
        <taxon>Nicrophorinae</taxon>
        <taxon>Nicrophorus</taxon>
    </lineage>
</organism>
<feature type="transmembrane region" description="Helical" evidence="2">
    <location>
        <begin position="49"/>
        <end position="71"/>
    </location>
</feature>
<evidence type="ECO:0000313" key="3">
    <source>
        <dbReference type="Proteomes" id="UP000695000"/>
    </source>
</evidence>
<proteinExistence type="predicted"/>
<evidence type="ECO:0000256" key="1">
    <source>
        <dbReference type="SAM" id="MobiDB-lite"/>
    </source>
</evidence>